<sequence length="369" mass="39848">NSSVLHNIQALTAPQPEQKIQEISGSLTEQTPHEAMSQILNRALKLNLTVAEEPVYVVLKETEKYKSKAGIDKEADKKGYFKLQTDDDLNKLRKLYGEVVGAEKANKDFSQTYTTPLSAVHKAALRTPIAHLYKKLLEIHTKFSKDEQQLISDEKEARLKLIEAAGGEQLKTAAADTVTAISTGPEFTTETLPWDPSGDRDANCAAAGDTKNKAGMTLATDMLCICFAKKNCGHTFCQTSALTTTDHGSAKQASDVITDWHATVKLCKETPVGNTLAQRAHLILASIADFKARLGKNMIKIATVTSAANGAVKVGNFYGFFVYGGSPPTCGSNGSSETSAAGKGVCIDYSAVRKPGKEIRNYGIKVVYR</sequence>
<keyword evidence="3" id="KW-1003">Cell membrane</keyword>
<dbReference type="EMBL" id="KC611865">
    <property type="protein sequence ID" value="AGH59296.1"/>
    <property type="molecule type" value="Genomic_DNA"/>
</dbReference>
<evidence type="ECO:0000256" key="2">
    <source>
        <dbReference type="ARBA" id="ARBA00004609"/>
    </source>
</evidence>
<keyword evidence="7" id="KW-0325">Glycoprotein</keyword>
<evidence type="ECO:0000256" key="5">
    <source>
        <dbReference type="ARBA" id="ARBA00022729"/>
    </source>
</evidence>
<dbReference type="VEuPathDB" id="TriTrypDB:Tb09.v4.0053"/>
<keyword evidence="4" id="KW-0336">GPI-anchor</keyword>
<evidence type="ECO:0000259" key="9">
    <source>
        <dbReference type="Pfam" id="PF13206"/>
    </source>
</evidence>
<evidence type="ECO:0000256" key="8">
    <source>
        <dbReference type="ARBA" id="ARBA00023288"/>
    </source>
</evidence>
<organism evidence="10">
    <name type="scientific">Trypanosoma brucei</name>
    <dbReference type="NCBI Taxonomy" id="5691"/>
    <lineage>
        <taxon>Eukaryota</taxon>
        <taxon>Discoba</taxon>
        <taxon>Euglenozoa</taxon>
        <taxon>Kinetoplastea</taxon>
        <taxon>Metakinetoplastina</taxon>
        <taxon>Trypanosomatida</taxon>
        <taxon>Trypanosomatidae</taxon>
        <taxon>Trypanosoma</taxon>
    </lineage>
</organism>
<dbReference type="GO" id="GO:0098552">
    <property type="term" value="C:side of membrane"/>
    <property type="evidence" value="ECO:0007669"/>
    <property type="project" value="UniProtKB-KW"/>
</dbReference>
<comment type="subcellular location">
    <subcellularLocation>
        <location evidence="2">Cell membrane</location>
        <topology evidence="2">Lipid-anchor</topology>
        <topology evidence="2">GPI-anchor</topology>
    </subcellularLocation>
</comment>
<keyword evidence="5" id="KW-0732">Signal</keyword>
<name>M4SVI2_9TRYP</name>
<dbReference type="Pfam" id="PF13206">
    <property type="entry name" value="VSG_B"/>
    <property type="match status" value="1"/>
</dbReference>
<feature type="non-terminal residue" evidence="10">
    <location>
        <position position="1"/>
    </location>
</feature>
<comment type="function">
    <text evidence="1">VSG forms a coat on the surface of the parasite. The trypanosome evades the immune response of the host by expressing a series of antigenically distinct VSGs from an estimated 1000 VSG genes.</text>
</comment>
<reference evidence="10" key="2">
    <citation type="journal article" date="2014" name="Mol. Biochem. Parasitol.">
        <title>Capturing the variant surface glycoprotein repertoire (the VSGnome) of Trypanosoma brucei Lister 427.</title>
        <authorList>
            <person name="Cross G.A."/>
            <person name="Kim H.S."/>
            <person name="Wickstead B."/>
        </authorList>
    </citation>
    <scope>NUCLEOTIDE SEQUENCE</scope>
    <source>
        <strain evidence="10">Lister 427</strain>
    </source>
</reference>
<feature type="domain" description="Trypanosome variant surface glycoprotein B-type N-terminal" evidence="9">
    <location>
        <begin position="26"/>
        <end position="357"/>
    </location>
</feature>
<dbReference type="VEuPathDB" id="TriTrypDB:Tb1125.Tb09.v4.0053"/>
<evidence type="ECO:0000313" key="10">
    <source>
        <dbReference type="EMBL" id="AGH59296.1"/>
    </source>
</evidence>
<evidence type="ECO:0000256" key="7">
    <source>
        <dbReference type="ARBA" id="ARBA00023180"/>
    </source>
</evidence>
<dbReference type="VEuPathDB" id="TriTrypDB:Tb427_000613500"/>
<evidence type="ECO:0000256" key="3">
    <source>
        <dbReference type="ARBA" id="ARBA00022475"/>
    </source>
</evidence>
<proteinExistence type="predicted"/>
<evidence type="ECO:0000256" key="4">
    <source>
        <dbReference type="ARBA" id="ARBA00022622"/>
    </source>
</evidence>
<dbReference type="GO" id="GO:0005886">
    <property type="term" value="C:plasma membrane"/>
    <property type="evidence" value="ECO:0007669"/>
    <property type="project" value="UniProtKB-SubCell"/>
</dbReference>
<reference evidence="10" key="1">
    <citation type="submission" date="2013-02" db="EMBL/GenBank/DDBJ databases">
        <authorList>
            <person name="Cross G.A.M."/>
            <person name="Kim H.-S."/>
            <person name="Wickstead B."/>
        </authorList>
    </citation>
    <scope>NUCLEOTIDE SEQUENCE</scope>
    <source>
        <strain evidence="10">Lister 427</strain>
    </source>
</reference>
<evidence type="ECO:0000256" key="6">
    <source>
        <dbReference type="ARBA" id="ARBA00023136"/>
    </source>
</evidence>
<keyword evidence="8" id="KW-0449">Lipoprotein</keyword>
<dbReference type="InterPro" id="IPR025932">
    <property type="entry name" value="Trypano_VSG_B_N_dom"/>
</dbReference>
<dbReference type="AlphaFoldDB" id="M4SVI2"/>
<accession>M4SVI2</accession>
<keyword evidence="6" id="KW-0472">Membrane</keyword>
<evidence type="ECO:0000256" key="1">
    <source>
        <dbReference type="ARBA" id="ARBA00002523"/>
    </source>
</evidence>
<protein>
    <submittedName>
        <fullName evidence="10">Variant surface glycoprotein 3256</fullName>
    </submittedName>
</protein>